<evidence type="ECO:0000313" key="1">
    <source>
        <dbReference type="EMBL" id="KAK7235091.1"/>
    </source>
</evidence>
<name>A0ABR1FPL3_AURAN</name>
<evidence type="ECO:0000313" key="2">
    <source>
        <dbReference type="Proteomes" id="UP001363151"/>
    </source>
</evidence>
<comment type="caution">
    <text evidence="1">The sequence shown here is derived from an EMBL/GenBank/DDBJ whole genome shotgun (WGS) entry which is preliminary data.</text>
</comment>
<protein>
    <submittedName>
        <fullName evidence="1">Axoneme assembly protein</fullName>
    </submittedName>
</protein>
<dbReference type="EMBL" id="JBBJCI010000298">
    <property type="protein sequence ID" value="KAK7235091.1"/>
    <property type="molecule type" value="Genomic_DNA"/>
</dbReference>
<proteinExistence type="predicted"/>
<dbReference type="Gene3D" id="3.80.10.10">
    <property type="entry name" value="Ribonuclease Inhibitor"/>
    <property type="match status" value="1"/>
</dbReference>
<gene>
    <name evidence="1" type="primary">DNAL1</name>
    <name evidence="1" type="ORF">SO694_00140075</name>
</gene>
<dbReference type="Proteomes" id="UP001363151">
    <property type="component" value="Unassembled WGS sequence"/>
</dbReference>
<organism evidence="1 2">
    <name type="scientific">Aureococcus anophagefferens</name>
    <name type="common">Harmful bloom alga</name>
    <dbReference type="NCBI Taxonomy" id="44056"/>
    <lineage>
        <taxon>Eukaryota</taxon>
        <taxon>Sar</taxon>
        <taxon>Stramenopiles</taxon>
        <taxon>Ochrophyta</taxon>
        <taxon>Pelagophyceae</taxon>
        <taxon>Pelagomonadales</taxon>
        <taxon>Pelagomonadaceae</taxon>
        <taxon>Aureococcus</taxon>
    </lineage>
</organism>
<reference evidence="1 2" key="1">
    <citation type="submission" date="2024-03" db="EMBL/GenBank/DDBJ databases">
        <title>Aureococcus anophagefferens CCMP1851 and Kratosvirus quantuckense: Draft genome of a second virus-susceptible host strain in the model system.</title>
        <authorList>
            <person name="Chase E."/>
            <person name="Truchon A.R."/>
            <person name="Schepens W."/>
            <person name="Wilhelm S.W."/>
        </authorList>
    </citation>
    <scope>NUCLEOTIDE SEQUENCE [LARGE SCALE GENOMIC DNA]</scope>
    <source>
        <strain evidence="1 2">CCMP1851</strain>
    </source>
</reference>
<sequence>MTTCAAAIKKFEEKTGETASDAKIVKLYCQIPPIAKLDSSLNNLAACERAAASRRHLQLSTNNIDKIGLAFTGLKNLKILSLGRNVVAGASHSRARGRLGRP</sequence>
<keyword evidence="2" id="KW-1185">Reference proteome</keyword>
<accession>A0ABR1FPL3</accession>
<dbReference type="InterPro" id="IPR032675">
    <property type="entry name" value="LRR_dom_sf"/>
</dbReference>